<dbReference type="RefSeq" id="WP_078694779.1">
    <property type="nucleotide sequence ID" value="NZ_FUWX01000025.1"/>
</dbReference>
<evidence type="ECO:0008006" key="4">
    <source>
        <dbReference type="Google" id="ProtNLM"/>
    </source>
</evidence>
<evidence type="ECO:0000313" key="2">
    <source>
        <dbReference type="EMBL" id="SKA03928.1"/>
    </source>
</evidence>
<feature type="signal peptide" evidence="1">
    <location>
        <begin position="1"/>
        <end position="18"/>
    </location>
</feature>
<dbReference type="AlphaFoldDB" id="A0A1T4QKY9"/>
<dbReference type="Proteomes" id="UP000191153">
    <property type="component" value="Unassembled WGS sequence"/>
</dbReference>
<evidence type="ECO:0000256" key="1">
    <source>
        <dbReference type="SAM" id="SignalP"/>
    </source>
</evidence>
<dbReference type="OrthoDB" id="89921at2"/>
<evidence type="ECO:0000313" key="3">
    <source>
        <dbReference type="Proteomes" id="UP000191153"/>
    </source>
</evidence>
<keyword evidence="3" id="KW-1185">Reference proteome</keyword>
<name>A0A1T4QKY9_9FUSO</name>
<dbReference type="EMBL" id="FUWX01000025">
    <property type="protein sequence ID" value="SKA03928.1"/>
    <property type="molecule type" value="Genomic_DNA"/>
</dbReference>
<reference evidence="2 3" key="1">
    <citation type="submission" date="2017-02" db="EMBL/GenBank/DDBJ databases">
        <authorList>
            <person name="Peterson S.W."/>
        </authorList>
    </citation>
    <scope>NUCLEOTIDE SEQUENCE [LARGE SCALE GENOMIC DNA]</scope>
    <source>
        <strain evidence="2 3">ATCC 700028</strain>
    </source>
</reference>
<organism evidence="2 3">
    <name type="scientific">Cetobacterium ceti</name>
    <dbReference type="NCBI Taxonomy" id="180163"/>
    <lineage>
        <taxon>Bacteria</taxon>
        <taxon>Fusobacteriati</taxon>
        <taxon>Fusobacteriota</taxon>
        <taxon>Fusobacteriia</taxon>
        <taxon>Fusobacteriales</taxon>
        <taxon>Fusobacteriaceae</taxon>
        <taxon>Cetobacterium</taxon>
    </lineage>
</organism>
<gene>
    <name evidence="2" type="ORF">SAMN02745174_02350</name>
</gene>
<proteinExistence type="predicted"/>
<accession>A0A1T4QKY9</accession>
<dbReference type="STRING" id="180163.SAMN02745174_02350"/>
<sequence>MKKYILFGFFTLSSLALAIDLDTSINNSMLESGMRGFEIEGNFVREQLDNKNNRNLPLFEKYSLINANNSLLNRELEYDNLDRENIYKVGFNRLNINKSNINEVNLLYGTLLDENERVGISFNLADSTNKYNNLNLKGKFYQLNLFYNNKDIENSSEVFSTVYLGYSKDKKNEISLDNKFVGFYGKYTKNIETDYDLFTPKYYFEGDFKRLQVKEKSINNKNKNNDSINVGTGLLLEKEISYEELLIKITPYIGYNKEFLDKRIYKSVGVKDNFEDQGKIGIKISGKYEEVIEIFTKLEVKKSLNTSNTDTIGTIGFKINI</sequence>
<keyword evidence="1" id="KW-0732">Signal</keyword>
<protein>
    <recommendedName>
        <fullName evidence="4">Autotransporter beta-domain-containing protein</fullName>
    </recommendedName>
</protein>
<feature type="chain" id="PRO_5013295568" description="Autotransporter beta-domain-containing protein" evidence="1">
    <location>
        <begin position="19"/>
        <end position="321"/>
    </location>
</feature>